<accession>A0AAN6YJR1</accession>
<dbReference type="EMBL" id="MU858059">
    <property type="protein sequence ID" value="KAK4217452.1"/>
    <property type="molecule type" value="Genomic_DNA"/>
</dbReference>
<keyword evidence="2" id="KW-0472">Membrane</keyword>
<reference evidence="3" key="2">
    <citation type="submission" date="2023-05" db="EMBL/GenBank/DDBJ databases">
        <authorList>
            <consortium name="Lawrence Berkeley National Laboratory"/>
            <person name="Steindorff A."/>
            <person name="Hensen N."/>
            <person name="Bonometti L."/>
            <person name="Westerberg I."/>
            <person name="Brannstrom I.O."/>
            <person name="Guillou S."/>
            <person name="Cros-Aarteil S."/>
            <person name="Calhoun S."/>
            <person name="Haridas S."/>
            <person name="Kuo A."/>
            <person name="Mondo S."/>
            <person name="Pangilinan J."/>
            <person name="Riley R."/>
            <person name="Labutti K."/>
            <person name="Andreopoulos B."/>
            <person name="Lipzen A."/>
            <person name="Chen C."/>
            <person name="Yanf M."/>
            <person name="Daum C."/>
            <person name="Ng V."/>
            <person name="Clum A."/>
            <person name="Ohm R."/>
            <person name="Martin F."/>
            <person name="Silar P."/>
            <person name="Natvig D."/>
            <person name="Lalanne C."/>
            <person name="Gautier V."/>
            <person name="Ament-Velasquez S.L."/>
            <person name="Kruys A."/>
            <person name="Hutchinson M.I."/>
            <person name="Powell A.J."/>
            <person name="Barry K."/>
            <person name="Miller A.N."/>
            <person name="Grigoriev I.V."/>
            <person name="Debuchy R."/>
            <person name="Gladieux P."/>
            <person name="Thoren M.H."/>
            <person name="Johannesson H."/>
        </authorList>
    </citation>
    <scope>NUCLEOTIDE SEQUENCE</scope>
    <source>
        <strain evidence="3">PSN293</strain>
    </source>
</reference>
<evidence type="ECO:0000256" key="2">
    <source>
        <dbReference type="SAM" id="Phobius"/>
    </source>
</evidence>
<dbReference type="AlphaFoldDB" id="A0AAN6YJR1"/>
<feature type="compositionally biased region" description="Low complexity" evidence="1">
    <location>
        <begin position="104"/>
        <end position="123"/>
    </location>
</feature>
<comment type="caution">
    <text evidence="3">The sequence shown here is derived from an EMBL/GenBank/DDBJ whole genome shotgun (WGS) entry which is preliminary data.</text>
</comment>
<evidence type="ECO:0000313" key="3">
    <source>
        <dbReference type="EMBL" id="KAK4217452.1"/>
    </source>
</evidence>
<name>A0AAN6YJR1_9PEZI</name>
<keyword evidence="4" id="KW-1185">Reference proteome</keyword>
<organism evidence="3 4">
    <name type="scientific">Rhypophila decipiens</name>
    <dbReference type="NCBI Taxonomy" id="261697"/>
    <lineage>
        <taxon>Eukaryota</taxon>
        <taxon>Fungi</taxon>
        <taxon>Dikarya</taxon>
        <taxon>Ascomycota</taxon>
        <taxon>Pezizomycotina</taxon>
        <taxon>Sordariomycetes</taxon>
        <taxon>Sordariomycetidae</taxon>
        <taxon>Sordariales</taxon>
        <taxon>Naviculisporaceae</taxon>
        <taxon>Rhypophila</taxon>
    </lineage>
</organism>
<feature type="compositionally biased region" description="Low complexity" evidence="1">
    <location>
        <begin position="71"/>
        <end position="94"/>
    </location>
</feature>
<dbReference type="Proteomes" id="UP001301769">
    <property type="component" value="Unassembled WGS sequence"/>
</dbReference>
<evidence type="ECO:0000256" key="1">
    <source>
        <dbReference type="SAM" id="MobiDB-lite"/>
    </source>
</evidence>
<feature type="transmembrane region" description="Helical" evidence="2">
    <location>
        <begin position="159"/>
        <end position="177"/>
    </location>
</feature>
<sequence>MSSRYQAIGSYVGLLRDLGIRPMSQQSFRLASTAAKPRGGKSKLPGNEHTLATKRTRFATTKPTRQDIKISRTASAGSPATPTARTTSASTTSAPIPPIKTVRTKPTPESPFSTPSSTETSGPLRTRETEVEEEPQIQMPLDPKSKEYKQAYNGAARRYTAIMVSIPLLFVTSYYLYKRLAPTVGARPPQSKSGQTSNA</sequence>
<keyword evidence="2" id="KW-0812">Transmembrane</keyword>
<feature type="region of interest" description="Disordered" evidence="1">
    <location>
        <begin position="29"/>
        <end position="145"/>
    </location>
</feature>
<protein>
    <submittedName>
        <fullName evidence="3">Uncharacterized protein</fullName>
    </submittedName>
</protein>
<gene>
    <name evidence="3" type="ORF">QBC37DRAFT_46074</name>
</gene>
<reference evidence="3" key="1">
    <citation type="journal article" date="2023" name="Mol. Phylogenet. Evol.">
        <title>Genome-scale phylogeny and comparative genomics of the fungal order Sordariales.</title>
        <authorList>
            <person name="Hensen N."/>
            <person name="Bonometti L."/>
            <person name="Westerberg I."/>
            <person name="Brannstrom I.O."/>
            <person name="Guillou S."/>
            <person name="Cros-Aarteil S."/>
            <person name="Calhoun S."/>
            <person name="Haridas S."/>
            <person name="Kuo A."/>
            <person name="Mondo S."/>
            <person name="Pangilinan J."/>
            <person name="Riley R."/>
            <person name="LaButti K."/>
            <person name="Andreopoulos B."/>
            <person name="Lipzen A."/>
            <person name="Chen C."/>
            <person name="Yan M."/>
            <person name="Daum C."/>
            <person name="Ng V."/>
            <person name="Clum A."/>
            <person name="Steindorff A."/>
            <person name="Ohm R.A."/>
            <person name="Martin F."/>
            <person name="Silar P."/>
            <person name="Natvig D.O."/>
            <person name="Lalanne C."/>
            <person name="Gautier V."/>
            <person name="Ament-Velasquez S.L."/>
            <person name="Kruys A."/>
            <person name="Hutchinson M.I."/>
            <person name="Powell A.J."/>
            <person name="Barry K."/>
            <person name="Miller A.N."/>
            <person name="Grigoriev I.V."/>
            <person name="Debuchy R."/>
            <person name="Gladieux P."/>
            <person name="Hiltunen Thoren M."/>
            <person name="Johannesson H."/>
        </authorList>
    </citation>
    <scope>NUCLEOTIDE SEQUENCE</scope>
    <source>
        <strain evidence="3">PSN293</strain>
    </source>
</reference>
<keyword evidence="2" id="KW-1133">Transmembrane helix</keyword>
<evidence type="ECO:0000313" key="4">
    <source>
        <dbReference type="Proteomes" id="UP001301769"/>
    </source>
</evidence>
<proteinExistence type="predicted"/>